<reference evidence="1" key="2">
    <citation type="submission" date="2020-09" db="EMBL/GenBank/DDBJ databases">
        <authorList>
            <person name="Sun Q."/>
            <person name="Ohkuma M."/>
        </authorList>
    </citation>
    <scope>NUCLEOTIDE SEQUENCE</scope>
    <source>
        <strain evidence="1">JCM 4988</strain>
    </source>
</reference>
<evidence type="ECO:0000313" key="2">
    <source>
        <dbReference type="Proteomes" id="UP000630936"/>
    </source>
</evidence>
<accession>A0A918QG44</accession>
<organism evidence="1 2">
    <name type="scientific">Streptomyces inusitatus</name>
    <dbReference type="NCBI Taxonomy" id="68221"/>
    <lineage>
        <taxon>Bacteria</taxon>
        <taxon>Bacillati</taxon>
        <taxon>Actinomycetota</taxon>
        <taxon>Actinomycetes</taxon>
        <taxon>Kitasatosporales</taxon>
        <taxon>Streptomycetaceae</taxon>
        <taxon>Streptomyces</taxon>
    </lineage>
</organism>
<dbReference type="AlphaFoldDB" id="A0A918QG44"/>
<name>A0A918QG44_9ACTN</name>
<proteinExistence type="predicted"/>
<keyword evidence="2" id="KW-1185">Reference proteome</keyword>
<dbReference type="RefSeq" id="WP_190124882.1">
    <property type="nucleotide sequence ID" value="NZ_BMWG01000015.1"/>
</dbReference>
<protein>
    <submittedName>
        <fullName evidence="1">Uncharacterized protein</fullName>
    </submittedName>
</protein>
<evidence type="ECO:0000313" key="1">
    <source>
        <dbReference type="EMBL" id="GGZ44769.1"/>
    </source>
</evidence>
<comment type="caution">
    <text evidence="1">The sequence shown here is derived from an EMBL/GenBank/DDBJ whole genome shotgun (WGS) entry which is preliminary data.</text>
</comment>
<gene>
    <name evidence="1" type="ORF">GCM10010387_43870</name>
</gene>
<reference evidence="1" key="1">
    <citation type="journal article" date="2014" name="Int. J. Syst. Evol. Microbiol.">
        <title>Complete genome sequence of Corynebacterium casei LMG S-19264T (=DSM 44701T), isolated from a smear-ripened cheese.</title>
        <authorList>
            <consortium name="US DOE Joint Genome Institute (JGI-PGF)"/>
            <person name="Walter F."/>
            <person name="Albersmeier A."/>
            <person name="Kalinowski J."/>
            <person name="Ruckert C."/>
        </authorList>
    </citation>
    <scope>NUCLEOTIDE SEQUENCE</scope>
    <source>
        <strain evidence="1">JCM 4988</strain>
    </source>
</reference>
<dbReference type="EMBL" id="BMWG01000015">
    <property type="protein sequence ID" value="GGZ44769.1"/>
    <property type="molecule type" value="Genomic_DNA"/>
</dbReference>
<dbReference type="Proteomes" id="UP000630936">
    <property type="component" value="Unassembled WGS sequence"/>
</dbReference>
<sequence>MAAPMFAFEEEHRAEGLAVRAAEITADPGHPSAGSLPLYQAAARAAFEASAAHTDQPHRS</sequence>